<evidence type="ECO:0008006" key="3">
    <source>
        <dbReference type="Google" id="ProtNLM"/>
    </source>
</evidence>
<proteinExistence type="predicted"/>
<organism evidence="1 2">
    <name type="scientific">Phytophthora oleae</name>
    <dbReference type="NCBI Taxonomy" id="2107226"/>
    <lineage>
        <taxon>Eukaryota</taxon>
        <taxon>Sar</taxon>
        <taxon>Stramenopiles</taxon>
        <taxon>Oomycota</taxon>
        <taxon>Peronosporomycetes</taxon>
        <taxon>Peronosporales</taxon>
        <taxon>Peronosporaceae</taxon>
        <taxon>Phytophthora</taxon>
    </lineage>
</organism>
<dbReference type="EMBL" id="JBIMZQ010000063">
    <property type="protein sequence ID" value="KAL3657588.1"/>
    <property type="molecule type" value="Genomic_DNA"/>
</dbReference>
<name>A0ABD3ET44_9STRA</name>
<accession>A0ABD3ET44</accession>
<reference evidence="1 2" key="1">
    <citation type="submission" date="2024-09" db="EMBL/GenBank/DDBJ databases">
        <title>Genome sequencing and assembly of Phytophthora oleae, isolate VK10A, causative agent of rot of olive drupes.</title>
        <authorList>
            <person name="Conti Taguali S."/>
            <person name="Riolo M."/>
            <person name="La Spada F."/>
            <person name="Cacciola S.O."/>
            <person name="Dionisio G."/>
        </authorList>
    </citation>
    <scope>NUCLEOTIDE SEQUENCE [LARGE SCALE GENOMIC DNA]</scope>
    <source>
        <strain evidence="1 2">VK10A</strain>
    </source>
</reference>
<gene>
    <name evidence="1" type="ORF">V7S43_017555</name>
</gene>
<evidence type="ECO:0000313" key="1">
    <source>
        <dbReference type="EMBL" id="KAL3657588.1"/>
    </source>
</evidence>
<dbReference type="AlphaFoldDB" id="A0ABD3ET44"/>
<comment type="caution">
    <text evidence="1">The sequence shown here is derived from an EMBL/GenBank/DDBJ whole genome shotgun (WGS) entry which is preliminary data.</text>
</comment>
<keyword evidence="2" id="KW-1185">Reference proteome</keyword>
<sequence length="261" mass="30433">MNDKPSTRTESSYEATIRGVLVEQERMRTLRRERQIRYRKKKNDYLLALEEGNKLLREEIKSLEERRRLMCAGVPVKHNIWSVAVEYFRLFRNGRYTNAHECQSDVQWDFLRVAMAPDVVFNSQQGVGVILRSWEQLSTWFHAVEVDLETLERRGGDSITVVTRTGITISERTLSDVFPHLRGLSQARLANQLVGRRFTMEGVAYFEWDHDRHCVSSVIAQSDMITPMLSLLDDMEDVSWVFERARISPDFTLNMNLGSEK</sequence>
<dbReference type="Proteomes" id="UP001632037">
    <property type="component" value="Unassembled WGS sequence"/>
</dbReference>
<protein>
    <recommendedName>
        <fullName evidence="3">BZIP domain-containing protein</fullName>
    </recommendedName>
</protein>
<evidence type="ECO:0000313" key="2">
    <source>
        <dbReference type="Proteomes" id="UP001632037"/>
    </source>
</evidence>